<dbReference type="RefSeq" id="WP_338249100.1">
    <property type="nucleotide sequence ID" value="NZ_BSRI01000001.1"/>
</dbReference>
<dbReference type="Proteomes" id="UP001344906">
    <property type="component" value="Unassembled WGS sequence"/>
</dbReference>
<evidence type="ECO:0000256" key="1">
    <source>
        <dbReference type="ARBA" id="ARBA00022801"/>
    </source>
</evidence>
<keyword evidence="1 3" id="KW-0378">Hydrolase</keyword>
<dbReference type="SUPFAM" id="SSF53474">
    <property type="entry name" value="alpha/beta-Hydrolases"/>
    <property type="match status" value="1"/>
</dbReference>
<reference evidence="3 4" key="1">
    <citation type="submission" date="2023-02" db="EMBL/GenBank/DDBJ databases">
        <title>Dictyobacter halimunensis sp. nov., a new member of the class Ktedonobacteria from forest soil in a geothermal area.</title>
        <authorList>
            <person name="Rachmania M.K."/>
            <person name="Ningsih F."/>
            <person name="Sakai Y."/>
            <person name="Yabe S."/>
            <person name="Yokota A."/>
            <person name="Sjamsuridzal W."/>
        </authorList>
    </citation>
    <scope>NUCLEOTIDE SEQUENCE [LARGE SCALE GENOMIC DNA]</scope>
    <source>
        <strain evidence="3 4">S3.2.2.5</strain>
    </source>
</reference>
<evidence type="ECO:0000313" key="4">
    <source>
        <dbReference type="Proteomes" id="UP001344906"/>
    </source>
</evidence>
<dbReference type="Pfam" id="PF00561">
    <property type="entry name" value="Abhydrolase_1"/>
    <property type="match status" value="1"/>
</dbReference>
<dbReference type="InterPro" id="IPR000639">
    <property type="entry name" value="Epox_hydrolase-like"/>
</dbReference>
<gene>
    <name evidence="3" type="ORF">KDH_19250</name>
</gene>
<name>A0ABQ6FLD6_9CHLR</name>
<comment type="caution">
    <text evidence="3">The sequence shown here is derived from an EMBL/GenBank/DDBJ whole genome shotgun (WGS) entry which is preliminary data.</text>
</comment>
<evidence type="ECO:0000313" key="3">
    <source>
        <dbReference type="EMBL" id="GLV55078.1"/>
    </source>
</evidence>
<protein>
    <submittedName>
        <fullName evidence="3">Epoxide hydrolase</fullName>
    </submittedName>
</protein>
<accession>A0ABQ6FLD6</accession>
<dbReference type="PANTHER" id="PTHR43329">
    <property type="entry name" value="EPOXIDE HYDROLASE"/>
    <property type="match status" value="1"/>
</dbReference>
<dbReference type="Gene3D" id="3.40.50.1820">
    <property type="entry name" value="alpha/beta hydrolase"/>
    <property type="match status" value="1"/>
</dbReference>
<proteinExistence type="predicted"/>
<keyword evidence="4" id="KW-1185">Reference proteome</keyword>
<evidence type="ECO:0000259" key="2">
    <source>
        <dbReference type="Pfam" id="PF00561"/>
    </source>
</evidence>
<organism evidence="3 4">
    <name type="scientific">Dictyobacter halimunensis</name>
    <dbReference type="NCBI Taxonomy" id="3026934"/>
    <lineage>
        <taxon>Bacteria</taxon>
        <taxon>Bacillati</taxon>
        <taxon>Chloroflexota</taxon>
        <taxon>Ktedonobacteria</taxon>
        <taxon>Ktedonobacterales</taxon>
        <taxon>Dictyobacteraceae</taxon>
        <taxon>Dictyobacter</taxon>
    </lineage>
</organism>
<dbReference type="GO" id="GO:0016787">
    <property type="term" value="F:hydrolase activity"/>
    <property type="evidence" value="ECO:0007669"/>
    <property type="project" value="UniProtKB-KW"/>
</dbReference>
<feature type="domain" description="AB hydrolase-1" evidence="2">
    <location>
        <begin position="38"/>
        <end position="273"/>
    </location>
</feature>
<dbReference type="EMBL" id="BSRI01000001">
    <property type="protein sequence ID" value="GLV55078.1"/>
    <property type="molecule type" value="Genomic_DNA"/>
</dbReference>
<sequence length="287" mass="32821">MDTLPTGISANEIDRYVEHGYAENQGVKIHYAALGSGPLVVMVHGFPDFWYSWRHQMLALAPQYRVVALDLRGYNLSDKPKDGALYSMRYLVGDIQAVIQAQGQQRAIVIGHDWGGAISWQFAIHVPQMTERLVILNLPHPQSFSRELANNPQQQENSQYARNFQMEGAHTKLSAEALSEWVKDPEARAHYIEAFQRSDFEGMLQYYKQNYPRPPYQEITTPMPKVQTSVLQIHGLQDRYLLPGALNGAWQYIEKDWTLMTVPEAGHFVQHDAADLVSRTILSWLNR</sequence>
<dbReference type="InterPro" id="IPR000073">
    <property type="entry name" value="AB_hydrolase_1"/>
</dbReference>
<dbReference type="PRINTS" id="PR00111">
    <property type="entry name" value="ABHYDROLASE"/>
</dbReference>
<dbReference type="PRINTS" id="PR00412">
    <property type="entry name" value="EPOXHYDRLASE"/>
</dbReference>
<dbReference type="InterPro" id="IPR029058">
    <property type="entry name" value="AB_hydrolase_fold"/>
</dbReference>